<evidence type="ECO:0000313" key="2">
    <source>
        <dbReference type="Proteomes" id="UP001207468"/>
    </source>
</evidence>
<sequence>MPLTARCSGFQVLFFHFPLFFSSFLFFCVLASVCDLPVSAGFFNVTPISDRRTRDRPISTHPHQPKPCCHVMASSRAMSRFELCAFSWPAMQTS</sequence>
<evidence type="ECO:0000313" key="1">
    <source>
        <dbReference type="EMBL" id="KAI9450068.1"/>
    </source>
</evidence>
<accession>A0ACC0TUS7</accession>
<reference evidence="1" key="1">
    <citation type="submission" date="2021-03" db="EMBL/GenBank/DDBJ databases">
        <title>Evolutionary priming and transition to the ectomycorrhizal habit in an iconic lineage of mushroom-forming fungi: is preadaptation a requirement?</title>
        <authorList>
            <consortium name="DOE Joint Genome Institute"/>
            <person name="Looney B.P."/>
            <person name="Miyauchi S."/>
            <person name="Morin E."/>
            <person name="Drula E."/>
            <person name="Courty P.E."/>
            <person name="Chicoki N."/>
            <person name="Fauchery L."/>
            <person name="Kohler A."/>
            <person name="Kuo A."/>
            <person name="LaButti K."/>
            <person name="Pangilinan J."/>
            <person name="Lipzen A."/>
            <person name="Riley R."/>
            <person name="Andreopoulos W."/>
            <person name="He G."/>
            <person name="Johnson J."/>
            <person name="Barry K.W."/>
            <person name="Grigoriev I.V."/>
            <person name="Nagy L."/>
            <person name="Hibbett D."/>
            <person name="Henrissat B."/>
            <person name="Matheny P.B."/>
            <person name="Labbe J."/>
            <person name="Martin A.F."/>
        </authorList>
    </citation>
    <scope>NUCLEOTIDE SEQUENCE</scope>
    <source>
        <strain evidence="1">BPL698</strain>
    </source>
</reference>
<comment type="caution">
    <text evidence="1">The sequence shown here is derived from an EMBL/GenBank/DDBJ whole genome shotgun (WGS) entry which is preliminary data.</text>
</comment>
<dbReference type="EMBL" id="JAGFNK010000456">
    <property type="protein sequence ID" value="KAI9450068.1"/>
    <property type="molecule type" value="Genomic_DNA"/>
</dbReference>
<proteinExistence type="predicted"/>
<dbReference type="Proteomes" id="UP001207468">
    <property type="component" value="Unassembled WGS sequence"/>
</dbReference>
<gene>
    <name evidence="1" type="ORF">F5148DRAFT_1245012</name>
</gene>
<keyword evidence="2" id="KW-1185">Reference proteome</keyword>
<name>A0ACC0TUS7_9AGAM</name>
<organism evidence="1 2">
    <name type="scientific">Russula earlei</name>
    <dbReference type="NCBI Taxonomy" id="71964"/>
    <lineage>
        <taxon>Eukaryota</taxon>
        <taxon>Fungi</taxon>
        <taxon>Dikarya</taxon>
        <taxon>Basidiomycota</taxon>
        <taxon>Agaricomycotina</taxon>
        <taxon>Agaricomycetes</taxon>
        <taxon>Russulales</taxon>
        <taxon>Russulaceae</taxon>
        <taxon>Russula</taxon>
    </lineage>
</organism>
<protein>
    <submittedName>
        <fullName evidence="1">Uncharacterized protein</fullName>
    </submittedName>
</protein>